<organism evidence="2 3">
    <name type="scientific">Ideonella paludis</name>
    <dbReference type="NCBI Taxonomy" id="1233411"/>
    <lineage>
        <taxon>Bacteria</taxon>
        <taxon>Pseudomonadati</taxon>
        <taxon>Pseudomonadota</taxon>
        <taxon>Betaproteobacteria</taxon>
        <taxon>Burkholderiales</taxon>
        <taxon>Sphaerotilaceae</taxon>
        <taxon>Ideonella</taxon>
    </lineage>
</organism>
<keyword evidence="3" id="KW-1185">Reference proteome</keyword>
<proteinExistence type="predicted"/>
<gene>
    <name evidence="2" type="ORF">KAK11_04565</name>
</gene>
<dbReference type="PANTHER" id="PTHR35849:SF2">
    <property type="entry name" value="BLR2341 PROTEIN"/>
    <property type="match status" value="1"/>
</dbReference>
<dbReference type="InterPro" id="IPR058548">
    <property type="entry name" value="MlaB-like_STAS"/>
</dbReference>
<reference evidence="2 3" key="1">
    <citation type="submission" date="2021-04" db="EMBL/GenBank/DDBJ databases">
        <title>The genome sequence of type strain Ideonella paludis KCTC 32238.</title>
        <authorList>
            <person name="Liu Y."/>
        </authorList>
    </citation>
    <scope>NUCLEOTIDE SEQUENCE [LARGE SCALE GENOMIC DNA]</scope>
    <source>
        <strain evidence="2 3">KCTC 32238</strain>
    </source>
</reference>
<dbReference type="PANTHER" id="PTHR35849">
    <property type="entry name" value="BLR2341 PROTEIN"/>
    <property type="match status" value="1"/>
</dbReference>
<evidence type="ECO:0000313" key="2">
    <source>
        <dbReference type="EMBL" id="MBQ0934595.1"/>
    </source>
</evidence>
<sequence>MSTVTLQGELSIGYAAQQREQLLAAWPTSESDCTLDLSAIEACDSSGVQLLIAAQKSAAQRGGQCVISAASDAVRQALQSYGMTSLLDGASQERAS</sequence>
<evidence type="ECO:0000313" key="3">
    <source>
        <dbReference type="Proteomes" id="UP000672097"/>
    </source>
</evidence>
<dbReference type="Gene3D" id="3.30.750.24">
    <property type="entry name" value="STAS domain"/>
    <property type="match status" value="1"/>
</dbReference>
<dbReference type="PROSITE" id="PS50801">
    <property type="entry name" value="STAS"/>
    <property type="match status" value="1"/>
</dbReference>
<dbReference type="RefSeq" id="WP_210806716.1">
    <property type="nucleotide sequence ID" value="NZ_JAGQDG010000002.1"/>
</dbReference>
<name>A0ABS5DTX0_9BURK</name>
<dbReference type="CDD" id="cd07043">
    <property type="entry name" value="STAS_anti-anti-sigma_factors"/>
    <property type="match status" value="1"/>
</dbReference>
<dbReference type="EMBL" id="JAGQDG010000002">
    <property type="protein sequence ID" value="MBQ0934595.1"/>
    <property type="molecule type" value="Genomic_DNA"/>
</dbReference>
<dbReference type="InterPro" id="IPR036513">
    <property type="entry name" value="STAS_dom_sf"/>
</dbReference>
<feature type="domain" description="STAS" evidence="1">
    <location>
        <begin position="1"/>
        <end position="96"/>
    </location>
</feature>
<accession>A0ABS5DTX0</accession>
<comment type="caution">
    <text evidence="2">The sequence shown here is derived from an EMBL/GenBank/DDBJ whole genome shotgun (WGS) entry which is preliminary data.</text>
</comment>
<dbReference type="Proteomes" id="UP000672097">
    <property type="component" value="Unassembled WGS sequence"/>
</dbReference>
<dbReference type="SUPFAM" id="SSF52091">
    <property type="entry name" value="SpoIIaa-like"/>
    <property type="match status" value="1"/>
</dbReference>
<dbReference type="Pfam" id="PF13466">
    <property type="entry name" value="STAS_2"/>
    <property type="match status" value="1"/>
</dbReference>
<protein>
    <submittedName>
        <fullName evidence="2">STAS domain-containing protein</fullName>
    </submittedName>
</protein>
<evidence type="ECO:0000259" key="1">
    <source>
        <dbReference type="PROSITE" id="PS50801"/>
    </source>
</evidence>
<dbReference type="InterPro" id="IPR052746">
    <property type="entry name" value="MlaB_ABC_Transporter"/>
</dbReference>
<dbReference type="InterPro" id="IPR002645">
    <property type="entry name" value="STAS_dom"/>
</dbReference>